<gene>
    <name evidence="1" type="ORF">LSAA_11093</name>
</gene>
<dbReference type="EMBL" id="HG994585">
    <property type="protein sequence ID" value="CAF2977882.1"/>
    <property type="molecule type" value="Genomic_DNA"/>
</dbReference>
<keyword evidence="2" id="KW-1185">Reference proteome</keyword>
<evidence type="ECO:0000313" key="2">
    <source>
        <dbReference type="Proteomes" id="UP000675881"/>
    </source>
</evidence>
<sequence length="125" mass="14008">MHYVLGFGAGLPLSIAESQGSPDDRYLYEKLINIKHVPPRILPEPPRSMESVIKSLRQACYEFITNKPIKPALALTYLGPFKVFVIQQSDFPIGYGTSNGLSFKGSFENRYGIEKILSNLKNSNE</sequence>
<organism evidence="1 2">
    <name type="scientific">Lepeophtheirus salmonis</name>
    <name type="common">Salmon louse</name>
    <name type="synonym">Caligus salmonis</name>
    <dbReference type="NCBI Taxonomy" id="72036"/>
    <lineage>
        <taxon>Eukaryota</taxon>
        <taxon>Metazoa</taxon>
        <taxon>Ecdysozoa</taxon>
        <taxon>Arthropoda</taxon>
        <taxon>Crustacea</taxon>
        <taxon>Multicrustacea</taxon>
        <taxon>Hexanauplia</taxon>
        <taxon>Copepoda</taxon>
        <taxon>Siphonostomatoida</taxon>
        <taxon>Caligidae</taxon>
        <taxon>Lepeophtheirus</taxon>
    </lineage>
</organism>
<protein>
    <submittedName>
        <fullName evidence="1">(salmon louse) hypothetical protein</fullName>
    </submittedName>
</protein>
<dbReference type="Proteomes" id="UP000675881">
    <property type="component" value="Chromosome 6"/>
</dbReference>
<reference evidence="1" key="1">
    <citation type="submission" date="2021-02" db="EMBL/GenBank/DDBJ databases">
        <authorList>
            <person name="Bekaert M."/>
        </authorList>
    </citation>
    <scope>NUCLEOTIDE SEQUENCE</scope>
    <source>
        <strain evidence="1">IoA-00</strain>
    </source>
</reference>
<name>A0A7R8D2V7_LEPSM</name>
<evidence type="ECO:0000313" key="1">
    <source>
        <dbReference type="EMBL" id="CAF2977882.1"/>
    </source>
</evidence>
<proteinExistence type="predicted"/>
<dbReference type="AlphaFoldDB" id="A0A7R8D2V7"/>
<accession>A0A7R8D2V7</accession>